<dbReference type="InterPro" id="IPR011055">
    <property type="entry name" value="Dup_hybrid_motif"/>
</dbReference>
<sequence length="185" mass="20577">MSGLDSTYMVAFFVVFCLFFLVVPASYAPSDLLAPWPAGLRYECVNGNFGATHDIPFTYYAWDFEMPIGSEVLAASRGRVDFCGVTGTDGYGEQVRIKHPNGSYTLYAHLSAHAVYRGQQIRRGDVIGFSGNTGYSFTPHLHFAVIDRGNLSYPAAFLDIGIPVENGWYVSKNRRYHGRIEPVSR</sequence>
<name>A0A316DVF0_9BACL</name>
<dbReference type="InterPro" id="IPR016047">
    <property type="entry name" value="M23ase_b-sheet_dom"/>
</dbReference>
<dbReference type="CDD" id="cd12797">
    <property type="entry name" value="M23_peptidase"/>
    <property type="match status" value="1"/>
</dbReference>
<keyword evidence="3" id="KW-1185">Reference proteome</keyword>
<evidence type="ECO:0000259" key="1">
    <source>
        <dbReference type="Pfam" id="PF01551"/>
    </source>
</evidence>
<gene>
    <name evidence="2" type="ORF">C7459_108193</name>
</gene>
<reference evidence="2 3" key="1">
    <citation type="submission" date="2018-05" db="EMBL/GenBank/DDBJ databases">
        <title>Genomic Encyclopedia of Type Strains, Phase IV (KMG-IV): sequencing the most valuable type-strain genomes for metagenomic binning, comparative biology and taxonomic classification.</title>
        <authorList>
            <person name="Goeker M."/>
        </authorList>
    </citation>
    <scope>NUCLEOTIDE SEQUENCE [LARGE SCALE GENOMIC DNA]</scope>
    <source>
        <strain evidence="2 3">DSM 18773</strain>
    </source>
</reference>
<comment type="caution">
    <text evidence="2">The sequence shown here is derived from an EMBL/GenBank/DDBJ whole genome shotgun (WGS) entry which is preliminary data.</text>
</comment>
<dbReference type="RefSeq" id="WP_109689196.1">
    <property type="nucleotide sequence ID" value="NZ_QGGL01000008.1"/>
</dbReference>
<proteinExistence type="predicted"/>
<dbReference type="InterPro" id="IPR050570">
    <property type="entry name" value="Cell_wall_metabolism_enzyme"/>
</dbReference>
<protein>
    <submittedName>
        <fullName evidence="2">Peptidase M23-like protein</fullName>
    </submittedName>
</protein>
<dbReference type="Proteomes" id="UP000245634">
    <property type="component" value="Unassembled WGS sequence"/>
</dbReference>
<dbReference type="Gene3D" id="2.70.70.10">
    <property type="entry name" value="Glucose Permease (Domain IIA)"/>
    <property type="match status" value="1"/>
</dbReference>
<dbReference type="PANTHER" id="PTHR21666:SF270">
    <property type="entry name" value="MUREIN HYDROLASE ACTIVATOR ENVC"/>
    <property type="match status" value="1"/>
</dbReference>
<dbReference type="OrthoDB" id="9809488at2"/>
<dbReference type="AlphaFoldDB" id="A0A316DVF0"/>
<dbReference type="EMBL" id="QGGL01000008">
    <property type="protein sequence ID" value="PWK13172.1"/>
    <property type="molecule type" value="Genomic_DNA"/>
</dbReference>
<dbReference type="PANTHER" id="PTHR21666">
    <property type="entry name" value="PEPTIDASE-RELATED"/>
    <property type="match status" value="1"/>
</dbReference>
<dbReference type="GO" id="GO:0004222">
    <property type="term" value="F:metalloendopeptidase activity"/>
    <property type="evidence" value="ECO:0007669"/>
    <property type="project" value="TreeGrafter"/>
</dbReference>
<evidence type="ECO:0000313" key="3">
    <source>
        <dbReference type="Proteomes" id="UP000245634"/>
    </source>
</evidence>
<dbReference type="SUPFAM" id="SSF51261">
    <property type="entry name" value="Duplicated hybrid motif"/>
    <property type="match status" value="1"/>
</dbReference>
<dbReference type="Pfam" id="PF01551">
    <property type="entry name" value="Peptidase_M23"/>
    <property type="match status" value="1"/>
</dbReference>
<feature type="domain" description="M23ase beta-sheet core" evidence="1">
    <location>
        <begin position="61"/>
        <end position="150"/>
    </location>
</feature>
<accession>A0A316DVF0</accession>
<organism evidence="2 3">
    <name type="scientific">Tumebacillus permanentifrigoris</name>
    <dbReference type="NCBI Taxonomy" id="378543"/>
    <lineage>
        <taxon>Bacteria</taxon>
        <taxon>Bacillati</taxon>
        <taxon>Bacillota</taxon>
        <taxon>Bacilli</taxon>
        <taxon>Bacillales</taxon>
        <taxon>Alicyclobacillaceae</taxon>
        <taxon>Tumebacillus</taxon>
    </lineage>
</organism>
<evidence type="ECO:0000313" key="2">
    <source>
        <dbReference type="EMBL" id="PWK13172.1"/>
    </source>
</evidence>